<keyword evidence="1" id="KW-0479">Metal-binding</keyword>
<keyword evidence="3" id="KW-0862">Zinc</keyword>
<feature type="region of interest" description="Disordered" evidence="4">
    <location>
        <begin position="254"/>
        <end position="274"/>
    </location>
</feature>
<dbReference type="PROSITE" id="PS01358">
    <property type="entry name" value="ZF_RANBP2_1"/>
    <property type="match status" value="1"/>
</dbReference>
<feature type="non-terminal residue" evidence="6">
    <location>
        <position position="1070"/>
    </location>
</feature>
<feature type="region of interest" description="Disordered" evidence="4">
    <location>
        <begin position="217"/>
        <end position="238"/>
    </location>
</feature>
<feature type="compositionally biased region" description="Polar residues" evidence="4">
    <location>
        <begin position="366"/>
        <end position="381"/>
    </location>
</feature>
<feature type="compositionally biased region" description="Basic and acidic residues" evidence="4">
    <location>
        <begin position="576"/>
        <end position="586"/>
    </location>
</feature>
<dbReference type="GO" id="GO:0008270">
    <property type="term" value="F:zinc ion binding"/>
    <property type="evidence" value="ECO:0007669"/>
    <property type="project" value="UniProtKB-KW"/>
</dbReference>
<proteinExistence type="predicted"/>
<feature type="region of interest" description="Disordered" evidence="4">
    <location>
        <begin position="366"/>
        <end position="486"/>
    </location>
</feature>
<evidence type="ECO:0000256" key="3">
    <source>
        <dbReference type="ARBA" id="ARBA00022833"/>
    </source>
</evidence>
<reference evidence="6" key="1">
    <citation type="journal article" date="2016" name="Gigascience">
        <title>De novo construction of an expanded transcriptome assembly for the western tarnished plant bug, Lygus hesperus.</title>
        <authorList>
            <person name="Tassone E.E."/>
            <person name="Geib S.M."/>
            <person name="Hall B."/>
            <person name="Fabrick J.A."/>
            <person name="Brent C.S."/>
            <person name="Hull J.J."/>
        </authorList>
    </citation>
    <scope>NUCLEOTIDE SEQUENCE</scope>
</reference>
<evidence type="ECO:0000256" key="4">
    <source>
        <dbReference type="SAM" id="MobiDB-lite"/>
    </source>
</evidence>
<dbReference type="Pfam" id="PF01302">
    <property type="entry name" value="CAP_GLY"/>
    <property type="match status" value="1"/>
</dbReference>
<feature type="compositionally biased region" description="Low complexity" evidence="4">
    <location>
        <begin position="1047"/>
        <end position="1070"/>
    </location>
</feature>
<feature type="compositionally biased region" description="Basic and acidic residues" evidence="4">
    <location>
        <begin position="950"/>
        <end position="970"/>
    </location>
</feature>
<feature type="compositionally biased region" description="Polar residues" evidence="4">
    <location>
        <begin position="103"/>
        <end position="112"/>
    </location>
</feature>
<accession>A0A146KXW4</accession>
<evidence type="ECO:0000313" key="6">
    <source>
        <dbReference type="EMBL" id="JAP99579.1"/>
    </source>
</evidence>
<gene>
    <name evidence="6" type="ORF">g.89472</name>
</gene>
<feature type="region of interest" description="Disordered" evidence="4">
    <location>
        <begin position="543"/>
        <end position="586"/>
    </location>
</feature>
<feature type="region of interest" description="Disordered" evidence="4">
    <location>
        <begin position="86"/>
        <end position="121"/>
    </location>
</feature>
<dbReference type="SUPFAM" id="SSF74924">
    <property type="entry name" value="Cap-Gly domain"/>
    <property type="match status" value="1"/>
</dbReference>
<feature type="compositionally biased region" description="Polar residues" evidence="4">
    <location>
        <begin position="455"/>
        <end position="467"/>
    </location>
</feature>
<evidence type="ECO:0000256" key="1">
    <source>
        <dbReference type="ARBA" id="ARBA00022723"/>
    </source>
</evidence>
<name>A0A146KXW4_LYGHE</name>
<dbReference type="InterPro" id="IPR001876">
    <property type="entry name" value="Znf_RanBP2"/>
</dbReference>
<feature type="compositionally biased region" description="Polar residues" evidence="4">
    <location>
        <begin position="1030"/>
        <end position="1046"/>
    </location>
</feature>
<sequence length="1070" mass="119825">MGERPPVLIGERVLWLGSGSGLPKSGKVKWIGRLPEIGPDWAVGLELDESLPYGGIDGTWGNRKLFMCRHKHGLIVPVSSVIPQPKHFKPGEPFGGEPFGRTLRSSGKSGSQELAELAPPKPESKVGKLFRAFSNDDSSHRYKHEDLELPSTHLRNPNLERQLAILGTLRRSNLLESARLEGVKSEACLYSVVLEKEENVFRERRRMIHGREFKRSDDTLDRTSSIHSSRSGGSRRDRNSGIFSFFRWFKKEKSEDSGEESPPSPSSPVLRRANGSITGSVDTLFSTATTRSFAFVQPSHYRPYGAANPPEIRICPGPETNTYRNRIRQRDLLRQKEQNISLREKYRLYASETLPRSVDRINEISGAQHTTSPSGSNNSTIRRQKRPAPPPPVVKSNSTSEKSLPITLANEVNDHDIGRQHRRTLSEPSPTRYVKPCHVKGKRKAPPPPNNSNNTAQSRPSDRTLSLQRKKRRAPPPPLQRSPSDEITEILQRAFEDITGSDTSLNHLETASNASTVDISQADIVATDTLRLERGYLRPNKEERPMELKYKPTSPVSPRPWYKRNAATRENSFSRSNERKKEREKRRVEDWMIESGIPRRPNHLPESRFNIFAKMDKTEEKRRSQISILTNISELDREAAEIVQKNKEKQQAILANQNDRFYDGGNGATSNGYFNNIDHNQTTNAAENLVSLLNSITNVTNVTVNSAFFLQDSNFRGQEPKSSDNMIHRVVLDEQEIRIVDNTMNTNPIVTEPEPEPEPGPSGVGKIAKVTIEELDDFDKERNSRAQAMYEANRLQRQQSTFIPMIAEVSESTVTSPASTVANTPSEPIAPPIPGTSATPVITPSEQSKALERVPVQLPASALKPVVHVVWNCPRCTLENPRWKITCEACDMWRPVPCEFKEVKPKHPLPLAVLRIVEPKDQKRPGTIEITELKDDEPANNVSQTNGIGDKSDEPKPRKDKNLDLSDNKTKRSSQGLTISDLLFNTQGNSTPKDNTWYKDILNGLNLPPSTTTYKEYTNNLQRKLEQSEKPLNTTKLPPESNVPTPSASGSSISSLSSTNSEKPSTSSAA</sequence>
<dbReference type="SMART" id="SM01052">
    <property type="entry name" value="CAP_GLY"/>
    <property type="match status" value="1"/>
</dbReference>
<protein>
    <recommendedName>
        <fullName evidence="5">RanBP2-type domain-containing protein</fullName>
    </recommendedName>
</protein>
<feature type="region of interest" description="Disordered" evidence="4">
    <location>
        <begin position="1023"/>
        <end position="1070"/>
    </location>
</feature>
<feature type="region of interest" description="Disordered" evidence="4">
    <location>
        <begin position="929"/>
        <end position="974"/>
    </location>
</feature>
<feature type="domain" description="RanBP2-type" evidence="5">
    <location>
        <begin position="871"/>
        <end position="890"/>
    </location>
</feature>
<feature type="compositionally biased region" description="Basic residues" evidence="4">
    <location>
        <begin position="435"/>
        <end position="445"/>
    </location>
</feature>
<dbReference type="InterPro" id="IPR000938">
    <property type="entry name" value="CAP-Gly_domain"/>
</dbReference>
<dbReference type="InterPro" id="IPR036859">
    <property type="entry name" value="CAP-Gly_dom_sf"/>
</dbReference>
<organism evidence="6">
    <name type="scientific">Lygus hesperus</name>
    <name type="common">Western plant bug</name>
    <dbReference type="NCBI Taxonomy" id="30085"/>
    <lineage>
        <taxon>Eukaryota</taxon>
        <taxon>Metazoa</taxon>
        <taxon>Ecdysozoa</taxon>
        <taxon>Arthropoda</taxon>
        <taxon>Hexapoda</taxon>
        <taxon>Insecta</taxon>
        <taxon>Pterygota</taxon>
        <taxon>Neoptera</taxon>
        <taxon>Paraneoptera</taxon>
        <taxon>Hemiptera</taxon>
        <taxon>Heteroptera</taxon>
        <taxon>Panheteroptera</taxon>
        <taxon>Cimicomorpha</taxon>
        <taxon>Miridae</taxon>
        <taxon>Mirini</taxon>
        <taxon>Lygus</taxon>
    </lineage>
</organism>
<evidence type="ECO:0000259" key="5">
    <source>
        <dbReference type="PROSITE" id="PS01358"/>
    </source>
</evidence>
<keyword evidence="2" id="KW-0863">Zinc-finger</keyword>
<evidence type="ECO:0000256" key="2">
    <source>
        <dbReference type="ARBA" id="ARBA00022771"/>
    </source>
</evidence>
<feature type="compositionally biased region" description="Low complexity" evidence="4">
    <location>
        <begin position="222"/>
        <end position="232"/>
    </location>
</feature>
<dbReference type="AlphaFoldDB" id="A0A146KXW4"/>
<dbReference type="Gene3D" id="2.30.30.190">
    <property type="entry name" value="CAP Gly-rich-like domain"/>
    <property type="match status" value="1"/>
</dbReference>
<dbReference type="EMBL" id="GDHC01019049">
    <property type="protein sequence ID" value="JAP99579.1"/>
    <property type="molecule type" value="Transcribed_RNA"/>
</dbReference>